<dbReference type="InterPro" id="IPR000884">
    <property type="entry name" value="TSP1_rpt"/>
</dbReference>
<dbReference type="CDD" id="cd00041">
    <property type="entry name" value="CUB"/>
    <property type="match status" value="1"/>
</dbReference>
<dbReference type="InterPro" id="IPR035914">
    <property type="entry name" value="Sperma_CUB_dom_sf"/>
</dbReference>
<gene>
    <name evidence="5" type="ORF">SNE40_016572</name>
</gene>
<feature type="region of interest" description="Disordered" evidence="2">
    <location>
        <begin position="865"/>
        <end position="915"/>
    </location>
</feature>
<dbReference type="GO" id="GO:0071944">
    <property type="term" value="C:cell periphery"/>
    <property type="evidence" value="ECO:0007669"/>
    <property type="project" value="TreeGrafter"/>
</dbReference>
<comment type="caution">
    <text evidence="5">The sequence shown here is derived from an EMBL/GenBank/DDBJ whole genome shotgun (WGS) entry which is preliminary data.</text>
</comment>
<feature type="domain" description="CUB" evidence="4">
    <location>
        <begin position="442"/>
        <end position="556"/>
    </location>
</feature>
<dbReference type="Pfam" id="PF00090">
    <property type="entry name" value="TSP_1"/>
    <property type="match status" value="1"/>
</dbReference>
<feature type="region of interest" description="Disordered" evidence="2">
    <location>
        <begin position="716"/>
        <end position="754"/>
    </location>
</feature>
<dbReference type="SMART" id="SM00209">
    <property type="entry name" value="TSP1"/>
    <property type="match status" value="1"/>
</dbReference>
<evidence type="ECO:0000256" key="2">
    <source>
        <dbReference type="SAM" id="MobiDB-lite"/>
    </source>
</evidence>
<dbReference type="SUPFAM" id="SSF82895">
    <property type="entry name" value="TSP-1 type 1 repeat"/>
    <property type="match status" value="1"/>
</dbReference>
<reference evidence="5 6" key="1">
    <citation type="submission" date="2024-01" db="EMBL/GenBank/DDBJ databases">
        <title>The genome of the rayed Mediterranean limpet Patella caerulea (Linnaeus, 1758).</title>
        <authorList>
            <person name="Anh-Thu Weber A."/>
            <person name="Halstead-Nussloch G."/>
        </authorList>
    </citation>
    <scope>NUCLEOTIDE SEQUENCE [LARGE SCALE GENOMIC DNA]</scope>
    <source>
        <strain evidence="5">AATW-2023a</strain>
        <tissue evidence="5">Whole specimen</tissue>
    </source>
</reference>
<dbReference type="Gene3D" id="2.20.100.10">
    <property type="entry name" value="Thrombospondin type-1 (TSP1) repeat"/>
    <property type="match status" value="1"/>
</dbReference>
<keyword evidence="6" id="KW-1185">Reference proteome</keyword>
<evidence type="ECO:0000313" key="5">
    <source>
        <dbReference type="EMBL" id="KAK6173034.1"/>
    </source>
</evidence>
<sequence length="962" mass="107329">MIFYFVEAVLEERAFQEEVKMNCVTGWLTFISIVCVQRLICTSDSGDMYQLVPPLLYQAFSGNLEIEYKLLNNVSLPHAFVRLLCINDPKPLEVTTLALPLGVSDGRLLIMCGILEVAGRYVARLYTHEGGTILTETKFDVSWPTIHLTLPDKYVALTTGVTMRISSSVSCKSLLNREKMVLAIYHVRGDIADQLPLGSSNLITNTTMIDFTSQAEHEFPCNFFDVDGSYQSVLKSTYKFGSEITRSNIMTAVWSDHYNINIRTDSVFPCPNLLNVLYTRPSCPSKDKIRIFMLKKEVKGSLASPLQRKYVLERRISPDMTMLRLSCNVFNTTAAGYCFMYVSVSKVGGVQEQKEVCLSAHPNSVLPIDGKWSSWSEWGKCSPSCGAGKRSRYRLCNTPAPGNGGRFCSGEAFQWQSCYNMCTDKLPDTPLKMMSFDSMCTCGCRVNAESGGITASGRCPGKAVWLIRTSSSHRIRFVFKYIDLLVDQQVVTIRNGDNDNSDLLYRSSDDDFTREIYSSGDKLLVELFTSTNETLRMLNITLPVYFHGFMATFDSEVVSPSSSSIIRREMVSILDSSATTVGIALCILIVIIAVAFVAFHKAFQKRRHKYAMAGTDSPVRSLHDHSCHGSNDAIEDHDIQVRLTDETKRKQITPTNGVSRKSSVTSVCSTGLKRFCSKPDNDIIQKPSNKGYAPLVSPLGASDMPEVHSTDRKFFQGSPSLRKCAPRSPKVHPSPKLRHVKINSQPNSPGSTKHEMLIKKRYEPSDDTNGKMTPTNTDQKTPTVDLALNRFIAKRNTDNVPKKNDISLATIQNGEVIEKPIKKETSFIQTVPKVPRPTSLSDNFSLDTINKPADGNNLMACERDRLLPKPDGQSPKTYREEQSLIVSPSPSKPSKTSSKQSSITSPSHSLHTPSEIALDGLELEYDDFIEDDPLSYFDYGEMQRLKWHGGEKIGKPINEEED</sequence>
<keyword evidence="3" id="KW-1133">Transmembrane helix</keyword>
<dbReference type="SUPFAM" id="SSF49854">
    <property type="entry name" value="Spermadhesin, CUB domain"/>
    <property type="match status" value="1"/>
</dbReference>
<name>A0AAN8JC52_PATCE</name>
<dbReference type="FunFam" id="2.20.100.10:FF:000002">
    <property type="entry name" value="Unc-5 netrin receptor C"/>
    <property type="match status" value="1"/>
</dbReference>
<keyword evidence="3" id="KW-0812">Transmembrane</keyword>
<dbReference type="Proteomes" id="UP001347796">
    <property type="component" value="Unassembled WGS sequence"/>
</dbReference>
<evidence type="ECO:0000256" key="1">
    <source>
        <dbReference type="ARBA" id="ARBA00023157"/>
    </source>
</evidence>
<proteinExistence type="predicted"/>
<evidence type="ECO:0000256" key="3">
    <source>
        <dbReference type="SAM" id="Phobius"/>
    </source>
</evidence>
<protein>
    <recommendedName>
        <fullName evidence="4">CUB domain-containing protein</fullName>
    </recommendedName>
</protein>
<dbReference type="AlphaFoldDB" id="A0AAN8JC52"/>
<dbReference type="Gene3D" id="2.60.120.290">
    <property type="entry name" value="Spermadhesin, CUB domain"/>
    <property type="match status" value="1"/>
</dbReference>
<keyword evidence="1" id="KW-1015">Disulfide bond</keyword>
<dbReference type="PANTHER" id="PTHR16311:SF3">
    <property type="entry name" value="THROMBOSPONDIN TYPE-1 DOMAIN-CONTAINING PROTEIN 1"/>
    <property type="match status" value="1"/>
</dbReference>
<organism evidence="5 6">
    <name type="scientific">Patella caerulea</name>
    <name type="common">Rayed Mediterranean limpet</name>
    <dbReference type="NCBI Taxonomy" id="87958"/>
    <lineage>
        <taxon>Eukaryota</taxon>
        <taxon>Metazoa</taxon>
        <taxon>Spiralia</taxon>
        <taxon>Lophotrochozoa</taxon>
        <taxon>Mollusca</taxon>
        <taxon>Gastropoda</taxon>
        <taxon>Patellogastropoda</taxon>
        <taxon>Patelloidea</taxon>
        <taxon>Patellidae</taxon>
        <taxon>Patella</taxon>
    </lineage>
</organism>
<feature type="transmembrane region" description="Helical" evidence="3">
    <location>
        <begin position="578"/>
        <end position="599"/>
    </location>
</feature>
<feature type="compositionally biased region" description="Low complexity" evidence="2">
    <location>
        <begin position="887"/>
        <end position="909"/>
    </location>
</feature>
<accession>A0AAN8JC52</accession>
<feature type="compositionally biased region" description="Basic residues" evidence="2">
    <location>
        <begin position="729"/>
        <end position="741"/>
    </location>
</feature>
<evidence type="ECO:0000259" key="4">
    <source>
        <dbReference type="SMART" id="SM00042"/>
    </source>
</evidence>
<dbReference type="PROSITE" id="PS50092">
    <property type="entry name" value="TSP1"/>
    <property type="match status" value="1"/>
</dbReference>
<dbReference type="PANTHER" id="PTHR16311">
    <property type="entry name" value="THROMBOSPONDIN TYPE I DOMAIN-CONTAINING 1"/>
    <property type="match status" value="1"/>
</dbReference>
<dbReference type="EMBL" id="JAZGQO010000011">
    <property type="protein sequence ID" value="KAK6173034.1"/>
    <property type="molecule type" value="Genomic_DNA"/>
</dbReference>
<dbReference type="InterPro" id="IPR038877">
    <property type="entry name" value="THSD1"/>
</dbReference>
<dbReference type="InterPro" id="IPR036383">
    <property type="entry name" value="TSP1_rpt_sf"/>
</dbReference>
<keyword evidence="3" id="KW-0472">Membrane</keyword>
<feature type="compositionally biased region" description="Polar residues" evidence="2">
    <location>
        <begin position="742"/>
        <end position="751"/>
    </location>
</feature>
<evidence type="ECO:0000313" key="6">
    <source>
        <dbReference type="Proteomes" id="UP001347796"/>
    </source>
</evidence>
<dbReference type="PRINTS" id="PR01705">
    <property type="entry name" value="TSP1REPEAT"/>
</dbReference>
<dbReference type="SMART" id="SM00042">
    <property type="entry name" value="CUB"/>
    <property type="match status" value="1"/>
</dbReference>
<dbReference type="InterPro" id="IPR000859">
    <property type="entry name" value="CUB_dom"/>
</dbReference>